<evidence type="ECO:0000256" key="3">
    <source>
        <dbReference type="ARBA" id="ARBA00022475"/>
    </source>
</evidence>
<dbReference type="STRING" id="1198449.ACAM_1609"/>
<evidence type="ECO:0000256" key="4">
    <source>
        <dbReference type="ARBA" id="ARBA00022692"/>
    </source>
</evidence>
<reference evidence="10 11" key="1">
    <citation type="journal article" date="2013" name="Appl. Environ. Microbiol.">
        <title>Variation of the Virus-Related Elements within Syntenic Genomes of the Hyperthermophilic Archaeon Aeropyrum.</title>
        <authorList>
            <person name="Daifuku T."/>
            <person name="Yoshida T."/>
            <person name="Kitamura T."/>
            <person name="Kawaichi S."/>
            <person name="Inoue T."/>
            <person name="Nomura K."/>
            <person name="Yoshida Y."/>
            <person name="Kuno S."/>
            <person name="Sako Y."/>
        </authorList>
    </citation>
    <scope>NUCLEOTIDE SEQUENCE [LARGE SCALE GENOMIC DNA]</scope>
    <source>
        <strain evidence="10 11">SY1</strain>
    </source>
</reference>
<evidence type="ECO:0000256" key="1">
    <source>
        <dbReference type="ARBA" id="ARBA00004651"/>
    </source>
</evidence>
<dbReference type="GO" id="GO:0005886">
    <property type="term" value="C:plasma membrane"/>
    <property type="evidence" value="ECO:0007669"/>
    <property type="project" value="UniProtKB-SubCell"/>
</dbReference>
<evidence type="ECO:0000313" key="11">
    <source>
        <dbReference type="Proteomes" id="UP000016887"/>
    </source>
</evidence>
<keyword evidence="3" id="KW-1003">Cell membrane</keyword>
<feature type="transmembrane region" description="Helical" evidence="9">
    <location>
        <begin position="104"/>
        <end position="124"/>
    </location>
</feature>
<dbReference type="AlphaFoldDB" id="U3TGE5"/>
<evidence type="ECO:0000256" key="7">
    <source>
        <dbReference type="ARBA" id="ARBA00023136"/>
    </source>
</evidence>
<keyword evidence="11" id="KW-1185">Reference proteome</keyword>
<proteinExistence type="inferred from homology"/>
<dbReference type="eggNOG" id="arCOG01270">
    <property type="taxonomic scope" value="Archaea"/>
</dbReference>
<comment type="subcellular location">
    <subcellularLocation>
        <location evidence="1">Cell membrane</location>
        <topology evidence="1">Multi-pass membrane protein</topology>
    </subcellularLocation>
</comment>
<dbReference type="PANTHER" id="PTHR11795">
    <property type="entry name" value="BRANCHED-CHAIN AMINO ACID TRANSPORT SYSTEM PERMEASE PROTEIN LIVH"/>
    <property type="match status" value="1"/>
</dbReference>
<organism evidence="10 11">
    <name type="scientific">Aeropyrum camini SY1 = JCM 12091</name>
    <dbReference type="NCBI Taxonomy" id="1198449"/>
    <lineage>
        <taxon>Archaea</taxon>
        <taxon>Thermoproteota</taxon>
        <taxon>Thermoprotei</taxon>
        <taxon>Desulfurococcales</taxon>
        <taxon>Desulfurococcaceae</taxon>
        <taxon>Aeropyrum</taxon>
    </lineage>
</organism>
<keyword evidence="6 9" id="KW-1133">Transmembrane helix</keyword>
<sequence length="176" mass="19000">MQVTAATLLSGLINGVLFGSLLGVIAIGLTLIWGVMKVVNLAHGHAVVFGAMAAAFMVTAMGLSPIHALVLAGLVGVPLGAALYYISLHMIIGRIDTITLREEMATLMTTFGAGLVIYGSHFVIHQFIPPEYSTEPSIYWAPWKPPTLRCLALQWRRPGSSWLYSHSQLWPLPTCS</sequence>
<feature type="transmembrane region" description="Helical" evidence="9">
    <location>
        <begin position="12"/>
        <end position="34"/>
    </location>
</feature>
<dbReference type="GO" id="GO:0006865">
    <property type="term" value="P:amino acid transport"/>
    <property type="evidence" value="ECO:0007669"/>
    <property type="project" value="UniProtKB-KW"/>
</dbReference>
<name>U3TGE5_9CREN</name>
<evidence type="ECO:0000256" key="8">
    <source>
        <dbReference type="ARBA" id="ARBA00037998"/>
    </source>
</evidence>
<accession>U3TGE5</accession>
<dbReference type="GO" id="GO:0022857">
    <property type="term" value="F:transmembrane transporter activity"/>
    <property type="evidence" value="ECO:0007669"/>
    <property type="project" value="InterPro"/>
</dbReference>
<evidence type="ECO:0000313" key="10">
    <source>
        <dbReference type="EMBL" id="BAN91078.1"/>
    </source>
</evidence>
<evidence type="ECO:0000256" key="5">
    <source>
        <dbReference type="ARBA" id="ARBA00022970"/>
    </source>
</evidence>
<feature type="transmembrane region" description="Helical" evidence="9">
    <location>
        <begin position="69"/>
        <end position="92"/>
    </location>
</feature>
<gene>
    <name evidence="10" type="ORF">ACAM_1609</name>
</gene>
<protein>
    <submittedName>
        <fullName evidence="10">Branched-chain amino acid ABC-type transporter</fullName>
    </submittedName>
</protein>
<dbReference type="GeneID" id="77383480"/>
<evidence type="ECO:0000256" key="9">
    <source>
        <dbReference type="SAM" id="Phobius"/>
    </source>
</evidence>
<keyword evidence="4 9" id="KW-0812">Transmembrane</keyword>
<keyword evidence="5" id="KW-0029">Amino-acid transport</keyword>
<dbReference type="KEGG" id="acj:ACAM_1609"/>
<dbReference type="RefSeq" id="WP_022542344.1">
    <property type="nucleotide sequence ID" value="NC_022521.1"/>
</dbReference>
<evidence type="ECO:0000256" key="2">
    <source>
        <dbReference type="ARBA" id="ARBA00022448"/>
    </source>
</evidence>
<dbReference type="InterPro" id="IPR052157">
    <property type="entry name" value="BCAA_transport_permease"/>
</dbReference>
<dbReference type="InterPro" id="IPR001851">
    <property type="entry name" value="ABC_transp_permease"/>
</dbReference>
<feature type="transmembrane region" description="Helical" evidence="9">
    <location>
        <begin position="46"/>
        <end position="63"/>
    </location>
</feature>
<dbReference type="PANTHER" id="PTHR11795:SF445">
    <property type="entry name" value="AMINO ACID ABC TRANSPORTER PERMEASE PROTEIN"/>
    <property type="match status" value="1"/>
</dbReference>
<dbReference type="Proteomes" id="UP000016887">
    <property type="component" value="Chromosome"/>
</dbReference>
<comment type="similarity">
    <text evidence="8">Belongs to the binding-protein-dependent transport system permease family. LivHM subfamily.</text>
</comment>
<evidence type="ECO:0000256" key="6">
    <source>
        <dbReference type="ARBA" id="ARBA00022989"/>
    </source>
</evidence>
<keyword evidence="2" id="KW-0813">Transport</keyword>
<keyword evidence="7 9" id="KW-0472">Membrane</keyword>
<dbReference type="EMBL" id="AP012489">
    <property type="protein sequence ID" value="BAN91078.1"/>
    <property type="molecule type" value="Genomic_DNA"/>
</dbReference>
<dbReference type="Pfam" id="PF02653">
    <property type="entry name" value="BPD_transp_2"/>
    <property type="match status" value="1"/>
</dbReference>